<dbReference type="Gene3D" id="1.10.1240.10">
    <property type="entry name" value="Methionine synthase domain"/>
    <property type="match status" value="1"/>
</dbReference>
<dbReference type="InterPro" id="IPR036724">
    <property type="entry name" value="Cobalamin-bd_sf"/>
</dbReference>
<dbReference type="EMBL" id="JAGIOB010000001">
    <property type="protein sequence ID" value="MBP2416106.1"/>
    <property type="molecule type" value="Genomic_DNA"/>
</dbReference>
<reference evidence="3 4" key="1">
    <citation type="submission" date="2021-03" db="EMBL/GenBank/DDBJ databases">
        <title>Sequencing the genomes of 1000 actinobacteria strains.</title>
        <authorList>
            <person name="Klenk H.-P."/>
        </authorList>
    </citation>
    <scope>NUCLEOTIDE SEQUENCE [LARGE SCALE GENOMIC DNA]</scope>
    <source>
        <strain evidence="3 4">DSM 12936</strain>
    </source>
</reference>
<dbReference type="InterPro" id="IPR006158">
    <property type="entry name" value="Cobalamin-bd"/>
</dbReference>
<dbReference type="Gene3D" id="3.40.50.280">
    <property type="entry name" value="Cobalamin-binding domain"/>
    <property type="match status" value="1"/>
</dbReference>
<feature type="compositionally biased region" description="Pro residues" evidence="1">
    <location>
        <begin position="239"/>
        <end position="249"/>
    </location>
</feature>
<dbReference type="InterPro" id="IPR036594">
    <property type="entry name" value="Meth_synthase_dom"/>
</dbReference>
<evidence type="ECO:0000259" key="2">
    <source>
        <dbReference type="PROSITE" id="PS51332"/>
    </source>
</evidence>
<comment type="caution">
    <text evidence="3">The sequence shown here is derived from an EMBL/GenBank/DDBJ whole genome shotgun (WGS) entry which is preliminary data.</text>
</comment>
<sequence>MLATGLSTTAERALVACSALDGHAVEAVLDACSRQAGPEAAVTEVLVPVLREVARCVAAAELTTVHQQLFTGAAQRWLRHARRAAPPPTVPAPVLLACALTEHHAVELASLELLLRHRGLPVTDLGANTPSSDLLAAIRRLRPAAVVVSCHLPRSRPHAVGALRLARSQGVSTFAHGAGFSAPEEGDRDPLDHLDPDPGVAADAITRAVVHQRSGPSLLLPPTEVVPRPGTDREAAPARPAPDLCPCPR</sequence>
<name>A0ABS4Z529_9ACTN</name>
<feature type="region of interest" description="Disordered" evidence="1">
    <location>
        <begin position="212"/>
        <end position="249"/>
    </location>
</feature>
<dbReference type="Pfam" id="PF02310">
    <property type="entry name" value="B12-binding"/>
    <property type="match status" value="1"/>
</dbReference>
<dbReference type="Proteomes" id="UP000758168">
    <property type="component" value="Unassembled WGS sequence"/>
</dbReference>
<evidence type="ECO:0000313" key="4">
    <source>
        <dbReference type="Proteomes" id="UP000758168"/>
    </source>
</evidence>
<evidence type="ECO:0000256" key="1">
    <source>
        <dbReference type="SAM" id="MobiDB-lite"/>
    </source>
</evidence>
<proteinExistence type="predicted"/>
<dbReference type="SUPFAM" id="SSF52242">
    <property type="entry name" value="Cobalamin (vitamin B12)-binding domain"/>
    <property type="match status" value="1"/>
</dbReference>
<evidence type="ECO:0000313" key="3">
    <source>
        <dbReference type="EMBL" id="MBP2416106.1"/>
    </source>
</evidence>
<accession>A0ABS4Z529</accession>
<keyword evidence="4" id="KW-1185">Reference proteome</keyword>
<feature type="domain" description="B12-binding" evidence="2">
    <location>
        <begin position="91"/>
        <end position="216"/>
    </location>
</feature>
<protein>
    <submittedName>
        <fullName evidence="3">Methylmalonyl-CoA mutase cobalamin-binding subunit</fullName>
    </submittedName>
</protein>
<dbReference type="PROSITE" id="PS51332">
    <property type="entry name" value="B12_BINDING"/>
    <property type="match status" value="1"/>
</dbReference>
<gene>
    <name evidence="3" type="ORF">JOF54_001028</name>
</gene>
<organism evidence="3 4">
    <name type="scientific">Microlunatus capsulatus</name>
    <dbReference type="NCBI Taxonomy" id="99117"/>
    <lineage>
        <taxon>Bacteria</taxon>
        <taxon>Bacillati</taxon>
        <taxon>Actinomycetota</taxon>
        <taxon>Actinomycetes</taxon>
        <taxon>Propionibacteriales</taxon>
        <taxon>Propionibacteriaceae</taxon>
        <taxon>Microlunatus</taxon>
    </lineage>
</organism>
<dbReference type="RefSeq" id="WP_210053597.1">
    <property type="nucleotide sequence ID" value="NZ_BAAAMH010000018.1"/>
</dbReference>